<dbReference type="PANTHER" id="PTHR35455">
    <property type="entry name" value="UNNAMED PRODUCT"/>
    <property type="match status" value="1"/>
</dbReference>
<dbReference type="PANTHER" id="PTHR35455:SF1">
    <property type="entry name" value="AGAP005842-PA"/>
    <property type="match status" value="1"/>
</dbReference>
<organism evidence="2 3">
    <name type="scientific">Diatraea saccharalis</name>
    <name type="common">sugarcane borer</name>
    <dbReference type="NCBI Taxonomy" id="40085"/>
    <lineage>
        <taxon>Eukaryota</taxon>
        <taxon>Metazoa</taxon>
        <taxon>Ecdysozoa</taxon>
        <taxon>Arthropoda</taxon>
        <taxon>Hexapoda</taxon>
        <taxon>Insecta</taxon>
        <taxon>Pterygota</taxon>
        <taxon>Neoptera</taxon>
        <taxon>Endopterygota</taxon>
        <taxon>Lepidoptera</taxon>
        <taxon>Glossata</taxon>
        <taxon>Ditrysia</taxon>
        <taxon>Pyraloidea</taxon>
        <taxon>Crambidae</taxon>
        <taxon>Crambinae</taxon>
        <taxon>Diatraea</taxon>
    </lineage>
</organism>
<evidence type="ECO:0000313" key="3">
    <source>
        <dbReference type="Proteomes" id="UP001153714"/>
    </source>
</evidence>
<keyword evidence="3" id="KW-1185">Reference proteome</keyword>
<protein>
    <submittedName>
        <fullName evidence="2">Uncharacterized protein</fullName>
    </submittedName>
</protein>
<accession>A0A9N9RAM3</accession>
<reference evidence="2" key="1">
    <citation type="submission" date="2021-12" db="EMBL/GenBank/DDBJ databases">
        <authorList>
            <person name="King R."/>
        </authorList>
    </citation>
    <scope>NUCLEOTIDE SEQUENCE</scope>
</reference>
<dbReference type="Pfam" id="PF16029">
    <property type="entry name" value="DUF4787"/>
    <property type="match status" value="1"/>
</dbReference>
<dbReference type="AlphaFoldDB" id="A0A9N9RAM3"/>
<feature type="signal peptide" evidence="1">
    <location>
        <begin position="1"/>
        <end position="32"/>
    </location>
</feature>
<name>A0A9N9RAM3_9NEOP</name>
<dbReference type="InterPro" id="IPR031985">
    <property type="entry name" value="DUF4787"/>
</dbReference>
<evidence type="ECO:0000313" key="2">
    <source>
        <dbReference type="EMBL" id="CAG9792919.1"/>
    </source>
</evidence>
<reference evidence="2" key="2">
    <citation type="submission" date="2022-10" db="EMBL/GenBank/DDBJ databases">
        <authorList>
            <consortium name="ENA_rothamsted_submissions"/>
            <consortium name="culmorum"/>
            <person name="King R."/>
        </authorList>
    </citation>
    <scope>NUCLEOTIDE SEQUENCE</scope>
</reference>
<proteinExistence type="predicted"/>
<dbReference type="EMBL" id="OU893336">
    <property type="protein sequence ID" value="CAG9792919.1"/>
    <property type="molecule type" value="Genomic_DNA"/>
</dbReference>
<feature type="chain" id="PRO_5040480004" evidence="1">
    <location>
        <begin position="33"/>
        <end position="124"/>
    </location>
</feature>
<dbReference type="Proteomes" id="UP001153714">
    <property type="component" value="Chromosome 5"/>
</dbReference>
<evidence type="ECO:0000256" key="1">
    <source>
        <dbReference type="SAM" id="SignalP"/>
    </source>
</evidence>
<sequence length="124" mass="14583">MLMKVNIKMLRLWVFFSWYAILALHTICKSAADQTPVTFTFKEYQYKDTPKNEMTFREFETACEQSSACSKMNGLTRMRCVRECVSPSCYKELYQTDPLEEGEIDVRLNSFKGCFIQRTGRTRN</sequence>
<gene>
    <name evidence="2" type="ORF">DIATSA_LOCUS10404</name>
</gene>
<dbReference type="OrthoDB" id="1915375at2759"/>
<keyword evidence="1" id="KW-0732">Signal</keyword>